<evidence type="ECO:0000256" key="6">
    <source>
        <dbReference type="SAM" id="Coils"/>
    </source>
</evidence>
<feature type="coiled-coil region" evidence="6">
    <location>
        <begin position="487"/>
        <end position="514"/>
    </location>
</feature>
<accession>A0A9R1T1E5</accession>
<dbReference type="OrthoDB" id="10254713at2759"/>
<evidence type="ECO:0000256" key="2">
    <source>
        <dbReference type="ARBA" id="ARBA00004316"/>
    </source>
</evidence>
<keyword evidence="3" id="KW-0963">Cytoplasm</keyword>
<dbReference type="AlphaFoldDB" id="A0A0C9QTX2"/>
<evidence type="ECO:0000313" key="9">
    <source>
        <dbReference type="RefSeq" id="XP_011300935.1"/>
    </source>
</evidence>
<dbReference type="PROSITE" id="PS50096">
    <property type="entry name" value="IQ"/>
    <property type="match status" value="1"/>
</dbReference>
<dbReference type="PANTHER" id="PTHR14871">
    <property type="entry name" value="DYNEIN REGULATORY COMPLEX PROTEIN 9"/>
    <property type="match status" value="1"/>
</dbReference>
<evidence type="ECO:0000256" key="5">
    <source>
        <dbReference type="ARBA" id="ARBA00023273"/>
    </source>
</evidence>
<name>A0A0C9QTX2_9HYME</name>
<reference evidence="9" key="2">
    <citation type="submission" date="2025-04" db="UniProtKB">
        <authorList>
            <consortium name="RefSeq"/>
        </authorList>
    </citation>
    <scope>IDENTIFICATION</scope>
    <source>
        <strain evidence="9">USDA-PBARC FA_bdor</strain>
        <tissue evidence="9">Whole organism</tissue>
    </source>
</reference>
<dbReference type="GO" id="GO:0031514">
    <property type="term" value="C:motile cilium"/>
    <property type="evidence" value="ECO:0007669"/>
    <property type="project" value="TreeGrafter"/>
</dbReference>
<gene>
    <name evidence="7" type="primary">IQCG</name>
    <name evidence="9" type="synonym">LOC105265233</name>
    <name evidence="7" type="ORF">g.12084</name>
</gene>
<keyword evidence="5" id="KW-0966">Cell projection</keyword>
<dbReference type="GO" id="GO:0005737">
    <property type="term" value="C:cytoplasm"/>
    <property type="evidence" value="ECO:0007669"/>
    <property type="project" value="TreeGrafter"/>
</dbReference>
<evidence type="ECO:0000313" key="8">
    <source>
        <dbReference type="Proteomes" id="UP000694866"/>
    </source>
</evidence>
<evidence type="ECO:0000256" key="4">
    <source>
        <dbReference type="ARBA" id="ARBA00023212"/>
    </source>
</evidence>
<accession>A0A0C9QTX2</accession>
<dbReference type="GO" id="GO:0005856">
    <property type="term" value="C:cytoskeleton"/>
    <property type="evidence" value="ECO:0007669"/>
    <property type="project" value="UniProtKB-SubCell"/>
</dbReference>
<protein>
    <submittedName>
        <fullName evidence="7">IQCG protein</fullName>
    </submittedName>
</protein>
<evidence type="ECO:0000256" key="3">
    <source>
        <dbReference type="ARBA" id="ARBA00022490"/>
    </source>
</evidence>
<keyword evidence="4" id="KW-0206">Cytoskeleton</keyword>
<dbReference type="GO" id="GO:0044782">
    <property type="term" value="P:cilium organization"/>
    <property type="evidence" value="ECO:0007669"/>
    <property type="project" value="TreeGrafter"/>
</dbReference>
<keyword evidence="8" id="KW-1185">Reference proteome</keyword>
<dbReference type="CDD" id="cd23767">
    <property type="entry name" value="IQCD"/>
    <property type="match status" value="1"/>
</dbReference>
<proteinExistence type="predicted"/>
<reference evidence="7" key="1">
    <citation type="submission" date="2015-01" db="EMBL/GenBank/DDBJ databases">
        <title>Transcriptome Assembly of Fopius arisanus.</title>
        <authorList>
            <person name="Geib S."/>
        </authorList>
    </citation>
    <scope>NUCLEOTIDE SEQUENCE</scope>
</reference>
<dbReference type="GeneID" id="105265233"/>
<feature type="coiled-coil region" evidence="6">
    <location>
        <begin position="373"/>
        <end position="418"/>
    </location>
</feature>
<dbReference type="InterPro" id="IPR042618">
    <property type="entry name" value="IQCG"/>
</dbReference>
<dbReference type="PANTHER" id="PTHR14871:SF1">
    <property type="entry name" value="DYNEIN REGULATORY COMPLEX PROTEIN 9"/>
    <property type="match status" value="1"/>
</dbReference>
<dbReference type="RefSeq" id="XP_011300935.1">
    <property type="nucleotide sequence ID" value="XM_011302633.1"/>
</dbReference>
<dbReference type="Proteomes" id="UP000694866">
    <property type="component" value="Unplaced"/>
</dbReference>
<evidence type="ECO:0000256" key="1">
    <source>
        <dbReference type="ARBA" id="ARBA00004245"/>
    </source>
</evidence>
<sequence>MEHIKNEEEEKNLRRTMESGKVMFEVVNVNENVPDDEHPDEDDDIAFRREDISGKKSSLILRRIPRKLSKQRLGDVGQYDRETQKEIEARRKTLFASRSDLSRVSSVFLAETKSRQSRGSNVKSIGMSGRGSSRILFSDNIPVRSMTLEMPRRTALPEEEAAVYCDILEKSLDQLGLIRYRIPAEVDDRWDEGDRNCCEKYDVPAEPEYNLREYLGLRTLIPSVSEKLQRDRTYIYNVLRELTDELRISGRYDRLELEIERIARVAEEEHNLEVNHEIWSEQAEQLRLLMKSEKLDNEINVKKLMSQVHDSAADIDDTIFRSKSKLGYVRRWESARLEGQRLQLEQREHKFQDQLSDCERWEGVEEVVSEEIMAFFQQDIERLEKDYREWMNIFNDEVDQLDEEIEYKKQDIEEAEKKVGEMSRLSEQRKRFIDDCVERRRITAEVKAYSDAVNQAARLIQAHWKGHMVRHQLGPYRGLWKALKKRKKLAAKRRKKIENRRMMLEQKQAEETKKKK</sequence>
<comment type="subcellular location">
    <subcellularLocation>
        <location evidence="2">Cell projection</location>
    </subcellularLocation>
    <subcellularLocation>
        <location evidence="1">Cytoplasm</location>
        <location evidence="1">Cytoskeleton</location>
    </subcellularLocation>
</comment>
<keyword evidence="6" id="KW-0175">Coiled coil</keyword>
<evidence type="ECO:0000313" key="7">
    <source>
        <dbReference type="EMBL" id="JAG76956.1"/>
    </source>
</evidence>
<organism evidence="7">
    <name type="scientific">Fopius arisanus</name>
    <dbReference type="NCBI Taxonomy" id="64838"/>
    <lineage>
        <taxon>Eukaryota</taxon>
        <taxon>Metazoa</taxon>
        <taxon>Ecdysozoa</taxon>
        <taxon>Arthropoda</taxon>
        <taxon>Hexapoda</taxon>
        <taxon>Insecta</taxon>
        <taxon>Pterygota</taxon>
        <taxon>Neoptera</taxon>
        <taxon>Endopterygota</taxon>
        <taxon>Hymenoptera</taxon>
        <taxon>Apocrita</taxon>
        <taxon>Ichneumonoidea</taxon>
        <taxon>Braconidae</taxon>
        <taxon>Opiinae</taxon>
        <taxon>Fopius</taxon>
    </lineage>
</organism>
<dbReference type="EMBL" id="GBYB01007189">
    <property type="protein sequence ID" value="JAG76956.1"/>
    <property type="molecule type" value="Transcribed_RNA"/>
</dbReference>
<dbReference type="KEGG" id="fas:105265233"/>